<sequence length="118" mass="13782">MSGLLGGSCVCASGQQRRVLEEDLSSRGAFALQGHIRKQRESAGLRRKPASELLCSRALEQQQQQQQQQEQQELQQQEQEQQQQQLQQQQQQELQQQEQDQQQEQQQQEQQQQQQQKG</sequence>
<feature type="coiled-coil region" evidence="1">
    <location>
        <begin position="56"/>
        <end position="116"/>
    </location>
</feature>
<keyword evidence="1" id="KW-0175">Coiled coil</keyword>
<reference evidence="2" key="2">
    <citation type="submission" date="2013-10" db="EMBL/GenBank/DDBJ databases">
        <authorList>
            <person name="Aslett M."/>
        </authorList>
    </citation>
    <scope>NUCLEOTIDE SEQUENCE [LARGE SCALE GENOMIC DNA]</scope>
    <source>
        <strain evidence="2">Houghton</strain>
    </source>
</reference>
<dbReference type="EMBL" id="HG685154">
    <property type="protein sequence ID" value="CDJ33374.1"/>
    <property type="molecule type" value="Genomic_DNA"/>
</dbReference>
<dbReference type="VEuPathDB" id="ToxoDB:EMH_0082170"/>
<organism evidence="2 3">
    <name type="scientific">Eimeria mitis</name>
    <dbReference type="NCBI Taxonomy" id="44415"/>
    <lineage>
        <taxon>Eukaryota</taxon>
        <taxon>Sar</taxon>
        <taxon>Alveolata</taxon>
        <taxon>Apicomplexa</taxon>
        <taxon>Conoidasida</taxon>
        <taxon>Coccidia</taxon>
        <taxon>Eucoccidiorida</taxon>
        <taxon>Eimeriorina</taxon>
        <taxon>Eimeriidae</taxon>
        <taxon>Eimeria</taxon>
    </lineage>
</organism>
<dbReference type="OrthoDB" id="347437at2759"/>
<dbReference type="Proteomes" id="UP000030744">
    <property type="component" value="Unassembled WGS sequence"/>
</dbReference>
<evidence type="ECO:0000313" key="2">
    <source>
        <dbReference type="EMBL" id="CDJ33374.1"/>
    </source>
</evidence>
<keyword evidence="3" id="KW-1185">Reference proteome</keyword>
<name>U6K613_9EIME</name>
<evidence type="ECO:0000313" key="3">
    <source>
        <dbReference type="Proteomes" id="UP000030744"/>
    </source>
</evidence>
<proteinExistence type="predicted"/>
<dbReference type="RefSeq" id="XP_013355938.1">
    <property type="nucleotide sequence ID" value="XM_013500484.1"/>
</dbReference>
<protein>
    <submittedName>
        <fullName evidence="2">Uncharacterized protein</fullName>
    </submittedName>
</protein>
<evidence type="ECO:0000256" key="1">
    <source>
        <dbReference type="SAM" id="Coils"/>
    </source>
</evidence>
<dbReference type="GeneID" id="25382614"/>
<gene>
    <name evidence="2" type="ORF">EMH_0082170</name>
</gene>
<reference evidence="2" key="1">
    <citation type="submission" date="2013-10" db="EMBL/GenBank/DDBJ databases">
        <title>Genomic analysis of the causative agents of coccidiosis in chickens.</title>
        <authorList>
            <person name="Reid A.J."/>
            <person name="Blake D."/>
            <person name="Billington K."/>
            <person name="Browne H."/>
            <person name="Dunn M."/>
            <person name="Hung S."/>
            <person name="Kawahara F."/>
            <person name="Miranda-Saavedra D."/>
            <person name="Mourier T."/>
            <person name="Nagra H."/>
            <person name="Otto T.D."/>
            <person name="Rawlings N."/>
            <person name="Sanchez A."/>
            <person name="Sanders M."/>
            <person name="Subramaniam C."/>
            <person name="Tay Y."/>
            <person name="Dear P."/>
            <person name="Doerig C."/>
            <person name="Gruber A."/>
            <person name="Parkinson J."/>
            <person name="Shirley M."/>
            <person name="Wan K.L."/>
            <person name="Berriman M."/>
            <person name="Tomley F."/>
            <person name="Pain A."/>
        </authorList>
    </citation>
    <scope>NUCLEOTIDE SEQUENCE [LARGE SCALE GENOMIC DNA]</scope>
    <source>
        <strain evidence="2">Houghton</strain>
    </source>
</reference>
<accession>U6K613</accession>
<dbReference type="AlphaFoldDB" id="U6K613"/>